<evidence type="ECO:0000313" key="15">
    <source>
        <dbReference type="Proteomes" id="UP000233551"/>
    </source>
</evidence>
<dbReference type="Gene3D" id="1.10.150.20">
    <property type="entry name" value="5' to 3' exonuclease, C-terminal subdomain"/>
    <property type="match status" value="1"/>
</dbReference>
<dbReference type="GO" id="GO:0046872">
    <property type="term" value="F:metal ion binding"/>
    <property type="evidence" value="ECO:0007669"/>
    <property type="project" value="UniProtKB-KW"/>
</dbReference>
<dbReference type="SUPFAM" id="SSF88723">
    <property type="entry name" value="PIN domain-like"/>
    <property type="match status" value="1"/>
</dbReference>
<evidence type="ECO:0000256" key="2">
    <source>
        <dbReference type="ARBA" id="ARBA00004123"/>
    </source>
</evidence>
<comment type="cofactor">
    <cofactor evidence="1">
        <name>Mg(2+)</name>
        <dbReference type="ChEBI" id="CHEBI:18420"/>
    </cofactor>
</comment>
<dbReference type="GO" id="GO:0017108">
    <property type="term" value="F:5'-flap endonuclease activity"/>
    <property type="evidence" value="ECO:0007669"/>
    <property type="project" value="TreeGrafter"/>
</dbReference>
<dbReference type="InterPro" id="IPR057340">
    <property type="entry name" value="Chromo_SEND1"/>
</dbReference>
<proteinExistence type="inferred from homology"/>
<dbReference type="OrthoDB" id="2959108at2759"/>
<dbReference type="FunFam" id="3.40.50.1010:FF:000030">
    <property type="entry name" value="flap endonuclease GEN-like 2"/>
    <property type="match status" value="1"/>
</dbReference>
<dbReference type="InterPro" id="IPR006084">
    <property type="entry name" value="XPG/Rad2"/>
</dbReference>
<keyword evidence="5" id="KW-0255">Endonuclease</keyword>
<dbReference type="InterPro" id="IPR006085">
    <property type="entry name" value="XPG_DNA_repair_N"/>
</dbReference>
<dbReference type="CDD" id="cd09869">
    <property type="entry name" value="PIN_GEN1"/>
    <property type="match status" value="1"/>
</dbReference>
<evidence type="ECO:0000256" key="1">
    <source>
        <dbReference type="ARBA" id="ARBA00001946"/>
    </source>
</evidence>
<dbReference type="InterPro" id="IPR036279">
    <property type="entry name" value="5-3_exonuclease_C_sf"/>
</dbReference>
<dbReference type="AlphaFoldDB" id="A0A2I0J8M2"/>
<comment type="similarity">
    <text evidence="11">Belongs to the XPG/RAD2 endonuclease family. GEN subfamily.</text>
</comment>
<keyword evidence="10" id="KW-0539">Nucleus</keyword>
<sequence length="581" mass="65035">MGVKNLWDILESCKKTLPLHHLQNKRLCIDLSCWMVQLQNVSKSHNCMREKVYLKGLFHRLRTLIALNCSLIFVTDGAIPAIKLSTYRRRLNSGNEVYRDDKNLQNASSLRRNTGSVFSCMIKEAKMLGLALGIPCLDGIEEAEAQCALLNSESLCDGCFTLDSDIFLFGAKTVYRDICLGDGGYVVCYEMADIERQLGFGRNSLIALALLLGSDYSHGVHGFGQESACQIVKSAGDDLVLQRITHGGLPFLKKTKGSKKQGRPPKPNDKENLLDNELPISGGDHKFEEDKQFLPVIDAYTKPKCHLADSDAVHRVLAQHRFDRAKLHQICAQFFEWPPEKTDEYVLPKIAERDLRRYAYLRSKSSALGLELPIHQIPVKCPVSRIIKPRKVQGRECFEVSWEGLEGLEMTVVPADLLESGCPEKIREFEESVAQRKKQRNPKTRQRKPKSGQSVAEIDLKLQNLLLDNDLEGNTNTNPSPPPPRAMPVLESRSFPIEIDLSGATSSGFPAVPSTSGFEVIDLLSPSPAICTRPVSKCREVRHHQIDVIDLSESDNDASPEHTRKARELRLFIAGIRDDVD</sequence>
<dbReference type="InterPro" id="IPR006086">
    <property type="entry name" value="XPG-I_dom"/>
</dbReference>
<name>A0A2I0J8M2_PUNGR</name>
<comment type="subcellular location">
    <subcellularLocation>
        <location evidence="2">Nucleus</location>
    </subcellularLocation>
</comment>
<keyword evidence="3" id="KW-0540">Nuclease</keyword>
<evidence type="ECO:0000256" key="3">
    <source>
        <dbReference type="ARBA" id="ARBA00022722"/>
    </source>
</evidence>
<dbReference type="Pfam" id="PF00867">
    <property type="entry name" value="XPG_I"/>
    <property type="match status" value="1"/>
</dbReference>
<dbReference type="CDD" id="cd00024">
    <property type="entry name" value="CD_CSD"/>
    <property type="match status" value="1"/>
</dbReference>
<dbReference type="InterPro" id="IPR000953">
    <property type="entry name" value="Chromo/chromo_shadow_dom"/>
</dbReference>
<keyword evidence="15" id="KW-1185">Reference proteome</keyword>
<dbReference type="PRINTS" id="PR00853">
    <property type="entry name" value="XPGRADSUPER"/>
</dbReference>
<dbReference type="STRING" id="22663.A0A2I0J8M2"/>
<keyword evidence="6" id="KW-0227">DNA damage</keyword>
<dbReference type="Gene3D" id="2.40.50.40">
    <property type="match status" value="1"/>
</dbReference>
<accession>A0A2I0J8M2</accession>
<evidence type="ECO:0000256" key="7">
    <source>
        <dbReference type="ARBA" id="ARBA00022801"/>
    </source>
</evidence>
<dbReference type="PROSITE" id="PS50013">
    <property type="entry name" value="CHROMO_2"/>
    <property type="match status" value="1"/>
</dbReference>
<dbReference type="Pfam" id="PF00752">
    <property type="entry name" value="XPG_N"/>
    <property type="match status" value="1"/>
</dbReference>
<dbReference type="GO" id="GO:0009650">
    <property type="term" value="P:UV protection"/>
    <property type="evidence" value="ECO:0007669"/>
    <property type="project" value="UniProtKB-ARBA"/>
</dbReference>
<comment type="caution">
    <text evidence="14">The sequence shown here is derived from an EMBL/GenBank/DDBJ whole genome shotgun (WGS) entry which is preliminary data.</text>
</comment>
<gene>
    <name evidence="14" type="ORF">CRG98_027462</name>
</gene>
<evidence type="ECO:0000256" key="8">
    <source>
        <dbReference type="ARBA" id="ARBA00022842"/>
    </source>
</evidence>
<evidence type="ECO:0000256" key="11">
    <source>
        <dbReference type="ARBA" id="ARBA00038112"/>
    </source>
</evidence>
<dbReference type="FunFam" id="1.10.150.20:FF:000030">
    <property type="entry name" value="Flap endonuclease GEN-like 1"/>
    <property type="match status" value="1"/>
</dbReference>
<dbReference type="SMART" id="SM00484">
    <property type="entry name" value="XPGI"/>
    <property type="match status" value="1"/>
</dbReference>
<dbReference type="GeneID" id="116193549"/>
<dbReference type="InterPro" id="IPR016197">
    <property type="entry name" value="Chromo-like_dom_sf"/>
</dbReference>
<keyword evidence="7" id="KW-0378">Hydrolase</keyword>
<dbReference type="Pfam" id="PF25386">
    <property type="entry name" value="Chromo_SEND1"/>
    <property type="match status" value="1"/>
</dbReference>
<keyword evidence="9" id="KW-0234">DNA repair</keyword>
<evidence type="ECO:0000256" key="12">
    <source>
        <dbReference type="ARBA" id="ARBA00072248"/>
    </source>
</evidence>
<dbReference type="Proteomes" id="UP000233551">
    <property type="component" value="Unassembled WGS sequence"/>
</dbReference>
<dbReference type="SUPFAM" id="SSF47807">
    <property type="entry name" value="5' to 3' exonuclease, C-terminal subdomain"/>
    <property type="match status" value="1"/>
</dbReference>
<dbReference type="Gene3D" id="3.40.50.1010">
    <property type="entry name" value="5'-nuclease"/>
    <property type="match status" value="1"/>
</dbReference>
<protein>
    <recommendedName>
        <fullName evidence="12">Single-strand DNA endonuclease 1</fullName>
    </recommendedName>
    <alternativeName>
        <fullName evidence="13">Flap endonuclease GEN-like 2</fullName>
    </alternativeName>
</protein>
<dbReference type="SUPFAM" id="SSF54160">
    <property type="entry name" value="Chromo domain-like"/>
    <property type="match status" value="1"/>
</dbReference>
<dbReference type="PANTHER" id="PTHR11081:SF54">
    <property type="entry name" value="SINGLE-STRAND DNA ENDONUCLEASE 1"/>
    <property type="match status" value="1"/>
</dbReference>
<evidence type="ECO:0000256" key="9">
    <source>
        <dbReference type="ARBA" id="ARBA00023204"/>
    </source>
</evidence>
<keyword evidence="4" id="KW-0479">Metal-binding</keyword>
<dbReference type="InterPro" id="IPR029060">
    <property type="entry name" value="PIN-like_dom_sf"/>
</dbReference>
<organism evidence="14 15">
    <name type="scientific">Punica granatum</name>
    <name type="common">Pomegranate</name>
    <dbReference type="NCBI Taxonomy" id="22663"/>
    <lineage>
        <taxon>Eukaryota</taxon>
        <taxon>Viridiplantae</taxon>
        <taxon>Streptophyta</taxon>
        <taxon>Embryophyta</taxon>
        <taxon>Tracheophyta</taxon>
        <taxon>Spermatophyta</taxon>
        <taxon>Magnoliopsida</taxon>
        <taxon>eudicotyledons</taxon>
        <taxon>Gunneridae</taxon>
        <taxon>Pentapetalae</taxon>
        <taxon>rosids</taxon>
        <taxon>malvids</taxon>
        <taxon>Myrtales</taxon>
        <taxon>Lythraceae</taxon>
        <taxon>Punica</taxon>
    </lineage>
</organism>
<reference evidence="14 15" key="1">
    <citation type="submission" date="2017-11" db="EMBL/GenBank/DDBJ databases">
        <title>De-novo sequencing of pomegranate (Punica granatum L.) genome.</title>
        <authorList>
            <person name="Akparov Z."/>
            <person name="Amiraslanov A."/>
            <person name="Hajiyeva S."/>
            <person name="Abbasov M."/>
            <person name="Kaur K."/>
            <person name="Hamwieh A."/>
            <person name="Solovyev V."/>
            <person name="Salamov A."/>
            <person name="Braich B."/>
            <person name="Kosarev P."/>
            <person name="Mahmoud A."/>
            <person name="Hajiyev E."/>
            <person name="Babayeva S."/>
            <person name="Izzatullayeva V."/>
            <person name="Mammadov A."/>
            <person name="Mammadov A."/>
            <person name="Sharifova S."/>
            <person name="Ojaghi J."/>
            <person name="Eynullazada K."/>
            <person name="Bayramov B."/>
            <person name="Abdulazimova A."/>
            <person name="Shahmuradov I."/>
        </authorList>
    </citation>
    <scope>NUCLEOTIDE SEQUENCE [LARGE SCALE GENOMIC DNA]</scope>
    <source>
        <strain evidence="15">cv. AG2017</strain>
        <tissue evidence="14">Leaf</tissue>
    </source>
</reference>
<keyword evidence="8" id="KW-0460">Magnesium</keyword>
<dbReference type="GO" id="GO:0005634">
    <property type="term" value="C:nucleus"/>
    <property type="evidence" value="ECO:0007669"/>
    <property type="project" value="UniProtKB-SubCell"/>
</dbReference>
<dbReference type="SMART" id="SM00485">
    <property type="entry name" value="XPGN"/>
    <property type="match status" value="1"/>
</dbReference>
<evidence type="ECO:0000256" key="4">
    <source>
        <dbReference type="ARBA" id="ARBA00022723"/>
    </source>
</evidence>
<evidence type="ECO:0000256" key="13">
    <source>
        <dbReference type="ARBA" id="ARBA00078231"/>
    </source>
</evidence>
<evidence type="ECO:0000256" key="10">
    <source>
        <dbReference type="ARBA" id="ARBA00023242"/>
    </source>
</evidence>
<dbReference type="CDD" id="cd09900">
    <property type="entry name" value="H3TH_XPG-like"/>
    <property type="match status" value="1"/>
</dbReference>
<evidence type="ECO:0000256" key="5">
    <source>
        <dbReference type="ARBA" id="ARBA00022759"/>
    </source>
</evidence>
<dbReference type="EMBL" id="PGOL01001975">
    <property type="protein sequence ID" value="PKI52046.1"/>
    <property type="molecule type" value="Genomic_DNA"/>
</dbReference>
<evidence type="ECO:0000313" key="14">
    <source>
        <dbReference type="EMBL" id="PKI52046.1"/>
    </source>
</evidence>
<dbReference type="GO" id="GO:0006281">
    <property type="term" value="P:DNA repair"/>
    <property type="evidence" value="ECO:0007669"/>
    <property type="project" value="UniProtKB-KW"/>
</dbReference>
<evidence type="ECO:0000256" key="6">
    <source>
        <dbReference type="ARBA" id="ARBA00022763"/>
    </source>
</evidence>
<dbReference type="PANTHER" id="PTHR11081">
    <property type="entry name" value="FLAP ENDONUCLEASE FAMILY MEMBER"/>
    <property type="match status" value="1"/>
</dbReference>